<proteinExistence type="inferred from homology"/>
<dbReference type="HAMAP" id="MF_00531">
    <property type="entry name" value="Ribosomal_uS19"/>
    <property type="match status" value="1"/>
</dbReference>
<dbReference type="PANTHER" id="PTHR11880">
    <property type="entry name" value="RIBOSOMAL PROTEIN S19P FAMILY MEMBER"/>
    <property type="match status" value="1"/>
</dbReference>
<dbReference type="FunFam" id="3.30.860.10:FF:000001">
    <property type="entry name" value="30S ribosomal protein S19"/>
    <property type="match status" value="1"/>
</dbReference>
<dbReference type="PROSITE" id="PS00323">
    <property type="entry name" value="RIBOSOMAL_S19"/>
    <property type="match status" value="1"/>
</dbReference>
<comment type="similarity">
    <text evidence="1 7 8">Belongs to the universal ribosomal protein uS19 family.</text>
</comment>
<dbReference type="InterPro" id="IPR020934">
    <property type="entry name" value="Ribosomal_uS19_CS"/>
</dbReference>
<dbReference type="GO" id="GO:0015935">
    <property type="term" value="C:small ribosomal subunit"/>
    <property type="evidence" value="ECO:0007669"/>
    <property type="project" value="InterPro"/>
</dbReference>
<dbReference type="InterPro" id="IPR002222">
    <property type="entry name" value="Ribosomal_uS19"/>
</dbReference>
<name>A0A520MY21_9GAMM</name>
<keyword evidence="3 7" id="KW-0694">RNA-binding</keyword>
<reference evidence="9 10" key="1">
    <citation type="submission" date="2019-02" db="EMBL/GenBank/DDBJ databases">
        <title>Prokaryotic population dynamics and viral predation in marine succession experiment using metagenomics: the confinement effect.</title>
        <authorList>
            <person name="Haro-Moreno J.M."/>
            <person name="Rodriguez-Valera F."/>
            <person name="Lopez-Perez M."/>
        </authorList>
    </citation>
    <scope>NUCLEOTIDE SEQUENCE [LARGE SCALE GENOMIC DNA]</scope>
    <source>
        <strain evidence="9">MED-G159</strain>
    </source>
</reference>
<keyword evidence="2 7" id="KW-0699">rRNA-binding</keyword>
<comment type="caution">
    <text evidence="9">The sequence shown here is derived from an EMBL/GenBank/DDBJ whole genome shotgun (WGS) entry which is preliminary data.</text>
</comment>
<dbReference type="InterPro" id="IPR023575">
    <property type="entry name" value="Ribosomal_uS19_SF"/>
</dbReference>
<dbReference type="PANTHER" id="PTHR11880:SF8">
    <property type="entry name" value="SMALL RIBOSOMAL SUBUNIT PROTEIN US19M"/>
    <property type="match status" value="1"/>
</dbReference>
<comment type="function">
    <text evidence="7">Protein S19 forms a complex with S13 that binds strongly to the 16S ribosomal RNA.</text>
</comment>
<dbReference type="NCBIfam" id="TIGR01050">
    <property type="entry name" value="rpsS_bact"/>
    <property type="match status" value="1"/>
</dbReference>
<sequence>MARSNKKGPFVDISLEKKVIKAKETNDRKPIKTWSRASMITPDMVGLTIAVHNGRQHIPVFVREDMVGQKLGEFSITRTFKLHSGDRKVTKV</sequence>
<dbReference type="GO" id="GO:0019843">
    <property type="term" value="F:rRNA binding"/>
    <property type="evidence" value="ECO:0007669"/>
    <property type="project" value="UniProtKB-UniRule"/>
</dbReference>
<dbReference type="EMBL" id="SHBE01000006">
    <property type="protein sequence ID" value="RZO26118.1"/>
    <property type="molecule type" value="Genomic_DNA"/>
</dbReference>
<protein>
    <recommendedName>
        <fullName evidence="6 7">Small ribosomal subunit protein uS19</fullName>
    </recommendedName>
</protein>
<dbReference type="Proteomes" id="UP000315825">
    <property type="component" value="Unassembled WGS sequence"/>
</dbReference>
<evidence type="ECO:0000256" key="7">
    <source>
        <dbReference type="HAMAP-Rule" id="MF_00531"/>
    </source>
</evidence>
<evidence type="ECO:0000313" key="9">
    <source>
        <dbReference type="EMBL" id="RZO26118.1"/>
    </source>
</evidence>
<dbReference type="Gene3D" id="3.30.860.10">
    <property type="entry name" value="30s Ribosomal Protein S19, Chain A"/>
    <property type="match status" value="1"/>
</dbReference>
<dbReference type="PIRSF" id="PIRSF002144">
    <property type="entry name" value="Ribosomal_S19"/>
    <property type="match status" value="1"/>
</dbReference>
<dbReference type="PRINTS" id="PR00975">
    <property type="entry name" value="RIBOSOMALS19"/>
</dbReference>
<keyword evidence="4 7" id="KW-0689">Ribosomal protein</keyword>
<evidence type="ECO:0000256" key="1">
    <source>
        <dbReference type="ARBA" id="ARBA00007345"/>
    </source>
</evidence>
<dbReference type="Pfam" id="PF00203">
    <property type="entry name" value="Ribosomal_S19"/>
    <property type="match status" value="1"/>
</dbReference>
<dbReference type="GO" id="GO:0003735">
    <property type="term" value="F:structural constituent of ribosome"/>
    <property type="evidence" value="ECO:0007669"/>
    <property type="project" value="InterPro"/>
</dbReference>
<evidence type="ECO:0000256" key="8">
    <source>
        <dbReference type="RuleBase" id="RU003485"/>
    </source>
</evidence>
<dbReference type="GO" id="GO:0000028">
    <property type="term" value="P:ribosomal small subunit assembly"/>
    <property type="evidence" value="ECO:0007669"/>
    <property type="project" value="TreeGrafter"/>
</dbReference>
<evidence type="ECO:0000256" key="3">
    <source>
        <dbReference type="ARBA" id="ARBA00022884"/>
    </source>
</evidence>
<evidence type="ECO:0000256" key="4">
    <source>
        <dbReference type="ARBA" id="ARBA00022980"/>
    </source>
</evidence>
<evidence type="ECO:0000256" key="6">
    <source>
        <dbReference type="ARBA" id="ARBA00035163"/>
    </source>
</evidence>
<dbReference type="SUPFAM" id="SSF54570">
    <property type="entry name" value="Ribosomal protein S19"/>
    <property type="match status" value="1"/>
</dbReference>
<evidence type="ECO:0000256" key="5">
    <source>
        <dbReference type="ARBA" id="ARBA00023274"/>
    </source>
</evidence>
<keyword evidence="5 7" id="KW-0687">Ribonucleoprotein</keyword>
<dbReference type="GO" id="GO:0006412">
    <property type="term" value="P:translation"/>
    <property type="evidence" value="ECO:0007669"/>
    <property type="project" value="UniProtKB-UniRule"/>
</dbReference>
<dbReference type="InterPro" id="IPR005732">
    <property type="entry name" value="Ribosomal_uS19_bac-type"/>
</dbReference>
<dbReference type="GO" id="GO:0005737">
    <property type="term" value="C:cytoplasm"/>
    <property type="evidence" value="ECO:0007669"/>
    <property type="project" value="UniProtKB-ARBA"/>
</dbReference>
<evidence type="ECO:0000313" key="10">
    <source>
        <dbReference type="Proteomes" id="UP000315825"/>
    </source>
</evidence>
<dbReference type="AlphaFoldDB" id="A0A520MY21"/>
<accession>A0A520MY21</accession>
<evidence type="ECO:0000256" key="2">
    <source>
        <dbReference type="ARBA" id="ARBA00022730"/>
    </source>
</evidence>
<gene>
    <name evidence="7" type="primary">rpsS</name>
    <name evidence="9" type="ORF">EVA92_03445</name>
</gene>
<organism evidence="9 10">
    <name type="scientific">SAR86 cluster bacterium</name>
    <dbReference type="NCBI Taxonomy" id="2030880"/>
    <lineage>
        <taxon>Bacteria</taxon>
        <taxon>Pseudomonadati</taxon>
        <taxon>Pseudomonadota</taxon>
        <taxon>Gammaproteobacteria</taxon>
        <taxon>SAR86 cluster</taxon>
    </lineage>
</organism>